<keyword evidence="2" id="KW-1185">Reference proteome</keyword>
<evidence type="ECO:0000313" key="2">
    <source>
        <dbReference type="Proteomes" id="UP001642484"/>
    </source>
</evidence>
<reference evidence="1 2" key="1">
    <citation type="submission" date="2024-02" db="EMBL/GenBank/DDBJ databases">
        <authorList>
            <person name="Chen Y."/>
            <person name="Shah S."/>
            <person name="Dougan E. K."/>
            <person name="Thang M."/>
            <person name="Chan C."/>
        </authorList>
    </citation>
    <scope>NUCLEOTIDE SEQUENCE [LARGE SCALE GENOMIC DNA]</scope>
</reference>
<protein>
    <submittedName>
        <fullName evidence="1">Uncharacterized protein</fullName>
    </submittedName>
</protein>
<sequence>MIAPWLNQRDKVRKKDASPSSHRKRIVKCLCQEAHRHSAATNHETTNPCLFGLQFFSQARTVGAMAPPQSSGLRSEGLLPAVGVGAAVYFTLSAISLSTLGLVGVGAGVGYGVGSWAVEKIRQKRCEKQMEMLPAELKAALTQWHAFLASRLGRDSQPNPAEAEALFAEFAQLQPFYAQQVQNFVHAHGGSTVGGGAYAEGRGVSSMQAGRVPVAEV</sequence>
<comment type="caution">
    <text evidence="1">The sequence shown here is derived from an EMBL/GenBank/DDBJ whole genome shotgun (WGS) entry which is preliminary data.</text>
</comment>
<organism evidence="1 2">
    <name type="scientific">Durusdinium trenchii</name>
    <dbReference type="NCBI Taxonomy" id="1381693"/>
    <lineage>
        <taxon>Eukaryota</taxon>
        <taxon>Sar</taxon>
        <taxon>Alveolata</taxon>
        <taxon>Dinophyceae</taxon>
        <taxon>Suessiales</taxon>
        <taxon>Symbiodiniaceae</taxon>
        <taxon>Durusdinium</taxon>
    </lineage>
</organism>
<evidence type="ECO:0000313" key="1">
    <source>
        <dbReference type="EMBL" id="CAK9050902.1"/>
    </source>
</evidence>
<dbReference type="Proteomes" id="UP001642484">
    <property type="component" value="Unassembled WGS sequence"/>
</dbReference>
<gene>
    <name evidence="1" type="ORF">CCMP2556_LOCUS25904</name>
</gene>
<accession>A0ABP0MJD1</accession>
<name>A0ABP0MJD1_9DINO</name>
<proteinExistence type="predicted"/>
<dbReference type="EMBL" id="CAXAMN010017668">
    <property type="protein sequence ID" value="CAK9050902.1"/>
    <property type="molecule type" value="Genomic_DNA"/>
</dbReference>